<dbReference type="KEGG" id="ccp:CHC_T00007099001"/>
<dbReference type="GO" id="GO:0005789">
    <property type="term" value="C:endoplasmic reticulum membrane"/>
    <property type="evidence" value="ECO:0007669"/>
    <property type="project" value="UniProtKB-SubCell"/>
</dbReference>
<keyword evidence="7 10" id="KW-0472">Membrane</keyword>
<keyword evidence="6 10" id="KW-1133">Transmembrane helix</keyword>
<feature type="domain" description="Glycosyltransferase subfamily 4-like N-terminal" evidence="12">
    <location>
        <begin position="13"/>
        <end position="193"/>
    </location>
</feature>
<dbReference type="OMA" id="AMYMKCP"/>
<evidence type="ECO:0000256" key="8">
    <source>
        <dbReference type="ARBA" id="ARBA00045103"/>
    </source>
</evidence>
<dbReference type="Gramene" id="CDF40273">
    <property type="protein sequence ID" value="CDF40273"/>
    <property type="gene ID" value="CHC_T00007099001"/>
</dbReference>
<dbReference type="UniPathway" id="UPA00378"/>
<dbReference type="EC" id="2.4.1.132" evidence="10"/>
<gene>
    <name evidence="13" type="ORF">CHC_T00007099001</name>
</gene>
<evidence type="ECO:0000256" key="5">
    <source>
        <dbReference type="ARBA" id="ARBA00022824"/>
    </source>
</evidence>
<dbReference type="GeneID" id="17318337"/>
<evidence type="ECO:0000259" key="12">
    <source>
        <dbReference type="Pfam" id="PF13439"/>
    </source>
</evidence>
<comment type="pathway">
    <text evidence="1 10">Protein modification; protein glycosylation.</text>
</comment>
<dbReference type="OrthoDB" id="448893at2759"/>
<proteinExistence type="inferred from homology"/>
<evidence type="ECO:0000313" key="14">
    <source>
        <dbReference type="Proteomes" id="UP000012073"/>
    </source>
</evidence>
<keyword evidence="4 10" id="KW-0812">Transmembrane</keyword>
<dbReference type="Pfam" id="PF00534">
    <property type="entry name" value="Glycos_transf_1"/>
    <property type="match status" value="1"/>
</dbReference>
<evidence type="ECO:0000256" key="10">
    <source>
        <dbReference type="RuleBase" id="RU367136"/>
    </source>
</evidence>
<dbReference type="PhylomeDB" id="R7QR80"/>
<evidence type="ECO:0000256" key="9">
    <source>
        <dbReference type="ARBA" id="ARBA00045104"/>
    </source>
</evidence>
<dbReference type="PANTHER" id="PTHR45918:SF1">
    <property type="entry name" value="ALPHA-1,3_1,6-MANNOSYLTRANSFERASE ALG2"/>
    <property type="match status" value="1"/>
</dbReference>
<dbReference type="PANTHER" id="PTHR45918">
    <property type="entry name" value="ALPHA-1,3/1,6-MANNOSYLTRANSFERASE ALG2"/>
    <property type="match status" value="1"/>
</dbReference>
<dbReference type="STRING" id="2769.R7QR80"/>
<dbReference type="InterPro" id="IPR028098">
    <property type="entry name" value="Glyco_trans_4-like_N"/>
</dbReference>
<comment type="catalytic activity">
    <reaction evidence="8 10">
        <text>a beta-D-Man-(1-&gt;4)-beta-D-GlcNAc-(1-&gt;4)-alpha-D-GlcNAc-diphospho-di-trans,poly-cis-dolichol + GDP-alpha-D-mannose = an alpha-D-Man-(1-&gt;3)-beta-D-Man-(1-&gt;4)-beta-D-GlcNAc-(1-&gt;4)-alpha-D-GlcNAc-diphospho-di-trans,poly-cis-dolichol + GDP + H(+)</text>
        <dbReference type="Rhea" id="RHEA:29515"/>
        <dbReference type="Rhea" id="RHEA-COMP:19511"/>
        <dbReference type="Rhea" id="RHEA-COMP:19513"/>
        <dbReference type="ChEBI" id="CHEBI:15378"/>
        <dbReference type="ChEBI" id="CHEBI:57527"/>
        <dbReference type="ChEBI" id="CHEBI:58189"/>
        <dbReference type="ChEBI" id="CHEBI:58472"/>
        <dbReference type="ChEBI" id="CHEBI:132510"/>
        <dbReference type="EC" id="2.4.1.132"/>
    </reaction>
    <physiologicalReaction direction="left-to-right" evidence="8 10">
        <dbReference type="Rhea" id="RHEA:29516"/>
    </physiologicalReaction>
</comment>
<evidence type="ECO:0000256" key="6">
    <source>
        <dbReference type="ARBA" id="ARBA00022989"/>
    </source>
</evidence>
<name>R7QR80_CHOCR</name>
<evidence type="ECO:0000313" key="13">
    <source>
        <dbReference type="EMBL" id="CDF40273.1"/>
    </source>
</evidence>
<dbReference type="AlphaFoldDB" id="R7QR80"/>
<organism evidence="13 14">
    <name type="scientific">Chondrus crispus</name>
    <name type="common">Carrageen Irish moss</name>
    <name type="synonym">Polymorpha crispa</name>
    <dbReference type="NCBI Taxonomy" id="2769"/>
    <lineage>
        <taxon>Eukaryota</taxon>
        <taxon>Rhodophyta</taxon>
        <taxon>Florideophyceae</taxon>
        <taxon>Rhodymeniophycidae</taxon>
        <taxon>Gigartinales</taxon>
        <taxon>Gigartinaceae</taxon>
        <taxon>Chondrus</taxon>
    </lineage>
</organism>
<comment type="catalytic activity">
    <reaction evidence="9 10">
        <text>an alpha-D-Man-(1-&gt;3)-beta-D-Man-(1-&gt;4)-beta-D-GlcNAc-(1-&gt;4)-alpha-D-GlcNAc-diphospho-di-trans,poly-cis-dolichol + GDP-alpha-D-mannose = an alpha-D-Man-(1-&gt;3)-[alpha-D-Man-(1-&gt;6)]-beta-D-Man-(1-&gt;4)-beta-D-GlcNAc-(1-&gt;4)-alpha-D-GlcNAc-diphospho-di-trans,poly-cis-dolichol + GDP + H(+)</text>
        <dbReference type="Rhea" id="RHEA:29519"/>
        <dbReference type="Rhea" id="RHEA-COMP:19513"/>
        <dbReference type="Rhea" id="RHEA-COMP:19515"/>
        <dbReference type="ChEBI" id="CHEBI:15378"/>
        <dbReference type="ChEBI" id="CHEBI:57527"/>
        <dbReference type="ChEBI" id="CHEBI:58189"/>
        <dbReference type="ChEBI" id="CHEBI:132510"/>
        <dbReference type="ChEBI" id="CHEBI:132511"/>
        <dbReference type="EC" id="2.4.1.257"/>
    </reaction>
    <physiologicalReaction direction="left-to-right" evidence="9 10">
        <dbReference type="Rhea" id="RHEA:29520"/>
    </physiologicalReaction>
</comment>
<dbReference type="GO" id="GO:0004378">
    <property type="term" value="F:GDP-Man:Man(1)GlcNAc(2)-PP-Dol alpha-1,3-mannosyltransferase activity"/>
    <property type="evidence" value="ECO:0007669"/>
    <property type="project" value="UniProtKB-UniRule"/>
</dbReference>
<dbReference type="RefSeq" id="XP_005710567.1">
    <property type="nucleotide sequence ID" value="XM_005710510.1"/>
</dbReference>
<dbReference type="InterPro" id="IPR027054">
    <property type="entry name" value="ALG2"/>
</dbReference>
<evidence type="ECO:0000259" key="11">
    <source>
        <dbReference type="Pfam" id="PF00534"/>
    </source>
</evidence>
<evidence type="ECO:0000256" key="1">
    <source>
        <dbReference type="ARBA" id="ARBA00004922"/>
    </source>
</evidence>
<evidence type="ECO:0000256" key="2">
    <source>
        <dbReference type="ARBA" id="ARBA00022676"/>
    </source>
</evidence>
<sequence>MRVAFIHPDLGLGGAERLVVDAALSLQELGHSTIICTPFQDANRTFREVAPPAPQVPVRVVPLPIPRSLFGRLQAILAALRCALLAVYVCLFVSFDVAFVDIVSLPLIVFAVFRKPVLFYCHYPDKLLATSLAPHSSPSRLKTYYRRFVDSLEAFSLRFASVIVCNSRFTACAFERTFSGLPKPSVIYPCVSIASKERGRATEEGITSNASKFSILSLNRYERKKDIGLAIDALAAMKHHEVRGKKLHLVIAGGYDERIRENIEYFNELEELTKTSGLTDSVTLLRNISDSERRKLLQESLAVLYTPSNEHFGIVPLEAMAEGIPVIAANSGGPTESIEDRVTGFLCDSTGKSFADAITLVMNDTALAAKMGTAGRERVLNLFARSVMGRELQNILMRIWPSGR</sequence>
<evidence type="ECO:0000256" key="7">
    <source>
        <dbReference type="ARBA" id="ARBA00023136"/>
    </source>
</evidence>
<feature type="domain" description="Glycosyl transferase family 1" evidence="11">
    <location>
        <begin position="208"/>
        <end position="378"/>
    </location>
</feature>
<evidence type="ECO:0000256" key="4">
    <source>
        <dbReference type="ARBA" id="ARBA00022692"/>
    </source>
</evidence>
<dbReference type="EMBL" id="HG002154">
    <property type="protein sequence ID" value="CDF40273.1"/>
    <property type="molecule type" value="Genomic_DNA"/>
</dbReference>
<dbReference type="GO" id="GO:0102704">
    <property type="term" value="F:GDP-Man:Man(2)GlcNAc(2)-PP-Dol alpha-1,6-mannosyltransferase activity"/>
    <property type="evidence" value="ECO:0007669"/>
    <property type="project" value="UniProtKB-UniRule"/>
</dbReference>
<feature type="transmembrane region" description="Helical" evidence="10">
    <location>
        <begin position="82"/>
        <end position="113"/>
    </location>
</feature>
<comment type="subcellular location">
    <subcellularLocation>
        <location evidence="10">Endoplasmic reticulum membrane</location>
        <topology evidence="10">Single-pass membrane protein</topology>
    </subcellularLocation>
</comment>
<keyword evidence="2 10" id="KW-0328">Glycosyltransferase</keyword>
<dbReference type="InterPro" id="IPR001296">
    <property type="entry name" value="Glyco_trans_1"/>
</dbReference>
<accession>R7QR80</accession>
<keyword evidence="3 10" id="KW-0808">Transferase</keyword>
<dbReference type="Gene3D" id="3.40.50.2000">
    <property type="entry name" value="Glycogen Phosphorylase B"/>
    <property type="match status" value="2"/>
</dbReference>
<dbReference type="Proteomes" id="UP000012073">
    <property type="component" value="Unassembled WGS sequence"/>
</dbReference>
<protein>
    <recommendedName>
        <fullName evidence="10">Alpha-1,3/1,6-mannosyltransferase ALG2</fullName>
        <ecNumber evidence="10">2.4.1.132</ecNumber>
        <ecNumber evidence="10">2.4.1.257</ecNumber>
    </recommendedName>
    <alternativeName>
        <fullName evidence="10">GDP-Man:Man(1)GlcNAc(2)-PP-Dol alpha-1,3-mannosyltransferase</fullName>
    </alternativeName>
</protein>
<dbReference type="SUPFAM" id="SSF53756">
    <property type="entry name" value="UDP-Glycosyltransferase/glycogen phosphorylase"/>
    <property type="match status" value="1"/>
</dbReference>
<comment type="similarity">
    <text evidence="10">Belongs to the glycosyltransferase group 1 family.</text>
</comment>
<reference evidence="14" key="1">
    <citation type="journal article" date="2013" name="Proc. Natl. Acad. Sci. U.S.A.">
        <title>Genome structure and metabolic features in the red seaweed Chondrus crispus shed light on evolution of the Archaeplastida.</title>
        <authorList>
            <person name="Collen J."/>
            <person name="Porcel B."/>
            <person name="Carre W."/>
            <person name="Ball S.G."/>
            <person name="Chaparro C."/>
            <person name="Tonon T."/>
            <person name="Barbeyron T."/>
            <person name="Michel G."/>
            <person name="Noel B."/>
            <person name="Valentin K."/>
            <person name="Elias M."/>
            <person name="Artiguenave F."/>
            <person name="Arun A."/>
            <person name="Aury J.M."/>
            <person name="Barbosa-Neto J.F."/>
            <person name="Bothwell J.H."/>
            <person name="Bouget F.Y."/>
            <person name="Brillet L."/>
            <person name="Cabello-Hurtado F."/>
            <person name="Capella-Gutierrez S."/>
            <person name="Charrier B."/>
            <person name="Cladiere L."/>
            <person name="Cock J.M."/>
            <person name="Coelho S.M."/>
            <person name="Colleoni C."/>
            <person name="Czjzek M."/>
            <person name="Da Silva C."/>
            <person name="Delage L."/>
            <person name="Denoeud F."/>
            <person name="Deschamps P."/>
            <person name="Dittami S.M."/>
            <person name="Gabaldon T."/>
            <person name="Gachon C.M."/>
            <person name="Groisillier A."/>
            <person name="Herve C."/>
            <person name="Jabbari K."/>
            <person name="Katinka M."/>
            <person name="Kloareg B."/>
            <person name="Kowalczyk N."/>
            <person name="Labadie K."/>
            <person name="Leblanc C."/>
            <person name="Lopez P.J."/>
            <person name="McLachlan D.H."/>
            <person name="Meslet-Cladiere L."/>
            <person name="Moustafa A."/>
            <person name="Nehr Z."/>
            <person name="Nyvall Collen P."/>
            <person name="Panaud O."/>
            <person name="Partensky F."/>
            <person name="Poulain J."/>
            <person name="Rensing S.A."/>
            <person name="Rousvoal S."/>
            <person name="Samson G."/>
            <person name="Symeonidi A."/>
            <person name="Weissenbach J."/>
            <person name="Zambounis A."/>
            <person name="Wincker P."/>
            <person name="Boyen C."/>
        </authorList>
    </citation>
    <scope>NUCLEOTIDE SEQUENCE [LARGE SCALE GENOMIC DNA]</scope>
    <source>
        <strain evidence="14">cv. Stackhouse</strain>
    </source>
</reference>
<keyword evidence="5" id="KW-0256">Endoplasmic reticulum</keyword>
<dbReference type="EC" id="2.4.1.257" evidence="10"/>
<keyword evidence="14" id="KW-1185">Reference proteome</keyword>
<evidence type="ECO:0000256" key="3">
    <source>
        <dbReference type="ARBA" id="ARBA00022679"/>
    </source>
</evidence>
<comment type="function">
    <text evidence="10">Mannosylates Man(2)GlcNAc(2)-dolichol diphosphate and Man(1)GlcNAc(2)-dolichol diphosphate to form Man(3)GlcNAc(2)-dolichol diphosphate.</text>
</comment>
<dbReference type="Pfam" id="PF13439">
    <property type="entry name" value="Glyco_transf_4"/>
    <property type="match status" value="1"/>
</dbReference>